<feature type="domain" description="Myb/SANT-like DNA-binding" evidence="2">
    <location>
        <begin position="33"/>
        <end position="131"/>
    </location>
</feature>
<gene>
    <name evidence="3" type="ORF">CEY00_Acc16139</name>
</gene>
<dbReference type="InterPro" id="IPR044823">
    <property type="entry name" value="ASIL1/2-like"/>
</dbReference>
<dbReference type="OMA" id="PCWSPDE"/>
<feature type="region of interest" description="Disordered" evidence="1">
    <location>
        <begin position="129"/>
        <end position="161"/>
    </location>
</feature>
<protein>
    <submittedName>
        <fullName evidence="3">Trihelix transcription factor</fullName>
    </submittedName>
</protein>
<dbReference type="InParanoid" id="A0A2R6QPK1"/>
<sequence length="329" mass="36558">MASSSSPPQTHHLALPAPPNPSSAVSARRLPPPCWSHDETAALIDAYRDKWYSLRRGNLRAPHWQEVADAVTARCPPPPSGGNPPKTAVQCRHKMEKLRKRYRAELQRALTFPKGKRFASSWVHFNRMDSMEKGPSNSTTVVEDEDNDQEEDDDDEDLYQSVKRGVPPNRAVYESMSNGIGSRNGVRIKFSGKSSVPPKMYSKFDGKPYTHVGASPNLASARVVGDGFSKNSVLGKRRGGDGGEGVGRKREGEPVAEMVAAVKALGDGIVRMERMKMDMAREVEAMRMEMEMKRTEMILDSQQRIVEAFAKAFSEKRNKKAKRMSSPEA</sequence>
<dbReference type="GO" id="GO:0000976">
    <property type="term" value="F:transcription cis-regulatory region binding"/>
    <property type="evidence" value="ECO:0007669"/>
    <property type="project" value="EnsemblPlants"/>
</dbReference>
<dbReference type="AlphaFoldDB" id="A0A2R6QPK1"/>
<evidence type="ECO:0000256" key="1">
    <source>
        <dbReference type="SAM" id="MobiDB-lite"/>
    </source>
</evidence>
<dbReference type="InterPro" id="IPR044822">
    <property type="entry name" value="Myb_DNA-bind_4"/>
</dbReference>
<dbReference type="GO" id="GO:0019760">
    <property type="term" value="P:glucosinolate metabolic process"/>
    <property type="evidence" value="ECO:0007669"/>
    <property type="project" value="EnsemblPlants"/>
</dbReference>
<reference evidence="3 4" key="1">
    <citation type="submission" date="2017-07" db="EMBL/GenBank/DDBJ databases">
        <title>An improved, manually edited Actinidia chinensis var. chinensis (kiwifruit) genome highlights the challenges associated with draft genomes and gene prediction in plants.</title>
        <authorList>
            <person name="Pilkington S."/>
            <person name="Crowhurst R."/>
            <person name="Hilario E."/>
            <person name="Nardozza S."/>
            <person name="Fraser L."/>
            <person name="Peng Y."/>
            <person name="Gunaseelan K."/>
            <person name="Simpson R."/>
            <person name="Tahir J."/>
            <person name="Deroles S."/>
            <person name="Templeton K."/>
            <person name="Luo Z."/>
            <person name="Davy M."/>
            <person name="Cheng C."/>
            <person name="Mcneilage M."/>
            <person name="Scaglione D."/>
            <person name="Liu Y."/>
            <person name="Zhang Q."/>
            <person name="Datson P."/>
            <person name="De Silva N."/>
            <person name="Gardiner S."/>
            <person name="Bassett H."/>
            <person name="Chagne D."/>
            <person name="Mccallum J."/>
            <person name="Dzierzon H."/>
            <person name="Deng C."/>
            <person name="Wang Y.-Y."/>
            <person name="Barron N."/>
            <person name="Manako K."/>
            <person name="Bowen J."/>
            <person name="Foster T."/>
            <person name="Erridge Z."/>
            <person name="Tiffin H."/>
            <person name="Waite C."/>
            <person name="Davies K."/>
            <person name="Grierson E."/>
            <person name="Laing W."/>
            <person name="Kirk R."/>
            <person name="Chen X."/>
            <person name="Wood M."/>
            <person name="Montefiori M."/>
            <person name="Brummell D."/>
            <person name="Schwinn K."/>
            <person name="Catanach A."/>
            <person name="Fullerton C."/>
            <person name="Li D."/>
            <person name="Meiyalaghan S."/>
            <person name="Nieuwenhuizen N."/>
            <person name="Read N."/>
            <person name="Prakash R."/>
            <person name="Hunter D."/>
            <person name="Zhang H."/>
            <person name="Mckenzie M."/>
            <person name="Knabel M."/>
            <person name="Harris A."/>
            <person name="Allan A."/>
            <person name="Chen A."/>
            <person name="Janssen B."/>
            <person name="Plunkett B."/>
            <person name="Dwamena C."/>
            <person name="Voogd C."/>
            <person name="Leif D."/>
            <person name="Lafferty D."/>
            <person name="Souleyre E."/>
            <person name="Varkonyi-Gasic E."/>
            <person name="Gambi F."/>
            <person name="Hanley J."/>
            <person name="Yao J.-L."/>
            <person name="Cheung J."/>
            <person name="David K."/>
            <person name="Warren B."/>
            <person name="Marsh K."/>
            <person name="Snowden K."/>
            <person name="Lin-Wang K."/>
            <person name="Brian L."/>
            <person name="Martinez-Sanchez M."/>
            <person name="Wang M."/>
            <person name="Ileperuma N."/>
            <person name="Macnee N."/>
            <person name="Campin R."/>
            <person name="Mcatee P."/>
            <person name="Drummond R."/>
            <person name="Espley R."/>
            <person name="Ireland H."/>
            <person name="Wu R."/>
            <person name="Atkinson R."/>
            <person name="Karunairetnam S."/>
            <person name="Bulley S."/>
            <person name="Chunkath S."/>
            <person name="Hanley Z."/>
            <person name="Storey R."/>
            <person name="Thrimawithana A."/>
            <person name="Thomson S."/>
            <person name="David C."/>
            <person name="Testolin R."/>
        </authorList>
    </citation>
    <scope>NUCLEOTIDE SEQUENCE [LARGE SCALE GENOMIC DNA]</scope>
    <source>
        <strain evidence="4">cv. Red5</strain>
        <tissue evidence="3">Young leaf</tissue>
    </source>
</reference>
<evidence type="ECO:0000259" key="2">
    <source>
        <dbReference type="Pfam" id="PF13837"/>
    </source>
</evidence>
<comment type="caution">
    <text evidence="3">The sequence shown here is derived from an EMBL/GenBank/DDBJ whole genome shotgun (WGS) entry which is preliminary data.</text>
</comment>
<dbReference type="PANTHER" id="PTHR31307">
    <property type="entry name" value="TRIHELIX TRANSCRIPTION FACTOR ASIL2"/>
    <property type="match status" value="1"/>
</dbReference>
<dbReference type="EMBL" id="NKQK01000014">
    <property type="protein sequence ID" value="PSS11856.1"/>
    <property type="molecule type" value="Genomic_DNA"/>
</dbReference>
<organism evidence="3 4">
    <name type="scientific">Actinidia chinensis var. chinensis</name>
    <name type="common">Chinese soft-hair kiwi</name>
    <dbReference type="NCBI Taxonomy" id="1590841"/>
    <lineage>
        <taxon>Eukaryota</taxon>
        <taxon>Viridiplantae</taxon>
        <taxon>Streptophyta</taxon>
        <taxon>Embryophyta</taxon>
        <taxon>Tracheophyta</taxon>
        <taxon>Spermatophyta</taxon>
        <taxon>Magnoliopsida</taxon>
        <taxon>eudicotyledons</taxon>
        <taxon>Gunneridae</taxon>
        <taxon>Pentapetalae</taxon>
        <taxon>asterids</taxon>
        <taxon>Ericales</taxon>
        <taxon>Actinidiaceae</taxon>
        <taxon>Actinidia</taxon>
    </lineage>
</organism>
<dbReference type="FunFam" id="1.10.10.60:FF:000152">
    <property type="entry name" value="Trihelix transcription factor ASIL2"/>
    <property type="match status" value="1"/>
</dbReference>
<reference evidence="4" key="2">
    <citation type="journal article" date="2018" name="BMC Genomics">
        <title>A manually annotated Actinidia chinensis var. chinensis (kiwifruit) genome highlights the challenges associated with draft genomes and gene prediction in plants.</title>
        <authorList>
            <person name="Pilkington S.M."/>
            <person name="Crowhurst R."/>
            <person name="Hilario E."/>
            <person name="Nardozza S."/>
            <person name="Fraser L."/>
            <person name="Peng Y."/>
            <person name="Gunaseelan K."/>
            <person name="Simpson R."/>
            <person name="Tahir J."/>
            <person name="Deroles S.C."/>
            <person name="Templeton K."/>
            <person name="Luo Z."/>
            <person name="Davy M."/>
            <person name="Cheng C."/>
            <person name="McNeilage M."/>
            <person name="Scaglione D."/>
            <person name="Liu Y."/>
            <person name="Zhang Q."/>
            <person name="Datson P."/>
            <person name="De Silva N."/>
            <person name="Gardiner S.E."/>
            <person name="Bassett H."/>
            <person name="Chagne D."/>
            <person name="McCallum J."/>
            <person name="Dzierzon H."/>
            <person name="Deng C."/>
            <person name="Wang Y.Y."/>
            <person name="Barron L."/>
            <person name="Manako K."/>
            <person name="Bowen J."/>
            <person name="Foster T.M."/>
            <person name="Erridge Z.A."/>
            <person name="Tiffin H."/>
            <person name="Waite C.N."/>
            <person name="Davies K.M."/>
            <person name="Grierson E.P."/>
            <person name="Laing W.A."/>
            <person name="Kirk R."/>
            <person name="Chen X."/>
            <person name="Wood M."/>
            <person name="Montefiori M."/>
            <person name="Brummell D.A."/>
            <person name="Schwinn K.E."/>
            <person name="Catanach A."/>
            <person name="Fullerton C."/>
            <person name="Li D."/>
            <person name="Meiyalaghan S."/>
            <person name="Nieuwenhuizen N."/>
            <person name="Read N."/>
            <person name="Prakash R."/>
            <person name="Hunter D."/>
            <person name="Zhang H."/>
            <person name="McKenzie M."/>
            <person name="Knabel M."/>
            <person name="Harris A."/>
            <person name="Allan A.C."/>
            <person name="Gleave A."/>
            <person name="Chen A."/>
            <person name="Janssen B.J."/>
            <person name="Plunkett B."/>
            <person name="Ampomah-Dwamena C."/>
            <person name="Voogd C."/>
            <person name="Leif D."/>
            <person name="Lafferty D."/>
            <person name="Souleyre E.J.F."/>
            <person name="Varkonyi-Gasic E."/>
            <person name="Gambi F."/>
            <person name="Hanley J."/>
            <person name="Yao J.L."/>
            <person name="Cheung J."/>
            <person name="David K.M."/>
            <person name="Warren B."/>
            <person name="Marsh K."/>
            <person name="Snowden K.C."/>
            <person name="Lin-Wang K."/>
            <person name="Brian L."/>
            <person name="Martinez-Sanchez M."/>
            <person name="Wang M."/>
            <person name="Ileperuma N."/>
            <person name="Macnee N."/>
            <person name="Campin R."/>
            <person name="McAtee P."/>
            <person name="Drummond R.S.M."/>
            <person name="Espley R.V."/>
            <person name="Ireland H.S."/>
            <person name="Wu R."/>
            <person name="Atkinson R.G."/>
            <person name="Karunairetnam S."/>
            <person name="Bulley S."/>
            <person name="Chunkath S."/>
            <person name="Hanley Z."/>
            <person name="Storey R."/>
            <person name="Thrimawithana A.H."/>
            <person name="Thomson S."/>
            <person name="David C."/>
            <person name="Testolin R."/>
            <person name="Huang H."/>
            <person name="Hellens R.P."/>
            <person name="Schaffer R.J."/>
        </authorList>
    </citation>
    <scope>NUCLEOTIDE SEQUENCE [LARGE SCALE GENOMIC DNA]</scope>
    <source>
        <strain evidence="4">cv. Red5</strain>
    </source>
</reference>
<name>A0A2R6QPK1_ACTCC</name>
<dbReference type="PANTHER" id="PTHR31307:SF49">
    <property type="entry name" value="ALCOHOL DEHYDROGENASE TRANSCRIPTION FACTOR MYB_SANT-LIKE FAMILY PROTEIN"/>
    <property type="match status" value="1"/>
</dbReference>
<dbReference type="OrthoDB" id="1901794at2759"/>
<dbReference type="Pfam" id="PF13837">
    <property type="entry name" value="Myb_DNA-bind_4"/>
    <property type="match status" value="1"/>
</dbReference>
<accession>A0A2R6QPK1</accession>
<dbReference type="STRING" id="1590841.A0A2R6QPK1"/>
<dbReference type="Gene3D" id="1.10.10.60">
    <property type="entry name" value="Homeodomain-like"/>
    <property type="match status" value="1"/>
</dbReference>
<proteinExistence type="predicted"/>
<evidence type="ECO:0000313" key="3">
    <source>
        <dbReference type="EMBL" id="PSS11856.1"/>
    </source>
</evidence>
<keyword evidence="4" id="KW-1185">Reference proteome</keyword>
<feature type="region of interest" description="Disordered" evidence="1">
    <location>
        <begin position="1"/>
        <end position="30"/>
    </location>
</feature>
<feature type="compositionally biased region" description="Acidic residues" evidence="1">
    <location>
        <begin position="142"/>
        <end position="158"/>
    </location>
</feature>
<evidence type="ECO:0000313" key="4">
    <source>
        <dbReference type="Proteomes" id="UP000241394"/>
    </source>
</evidence>
<dbReference type="Gramene" id="PSS11856">
    <property type="protein sequence ID" value="PSS11856"/>
    <property type="gene ID" value="CEY00_Acc16139"/>
</dbReference>
<dbReference type="Proteomes" id="UP000241394">
    <property type="component" value="Chromosome LG14"/>
</dbReference>
<dbReference type="FunCoup" id="A0A2R6QPK1">
    <property type="interactions" value="1820"/>
</dbReference>
<dbReference type="SMART" id="SM00595">
    <property type="entry name" value="MADF"/>
    <property type="match status" value="1"/>
</dbReference>